<evidence type="ECO:0000256" key="1">
    <source>
        <dbReference type="SAM" id="Phobius"/>
    </source>
</evidence>
<dbReference type="Proteomes" id="UP000093000">
    <property type="component" value="Unassembled WGS sequence"/>
</dbReference>
<organism evidence="2 3">
    <name type="scientific">Choanephora cucurbitarum</name>
    <dbReference type="NCBI Taxonomy" id="101091"/>
    <lineage>
        <taxon>Eukaryota</taxon>
        <taxon>Fungi</taxon>
        <taxon>Fungi incertae sedis</taxon>
        <taxon>Mucoromycota</taxon>
        <taxon>Mucoromycotina</taxon>
        <taxon>Mucoromycetes</taxon>
        <taxon>Mucorales</taxon>
        <taxon>Mucorineae</taxon>
        <taxon>Choanephoraceae</taxon>
        <taxon>Choanephoroideae</taxon>
        <taxon>Choanephora</taxon>
    </lineage>
</organism>
<feature type="transmembrane region" description="Helical" evidence="1">
    <location>
        <begin position="81"/>
        <end position="105"/>
    </location>
</feature>
<feature type="transmembrane region" description="Helical" evidence="1">
    <location>
        <begin position="42"/>
        <end position="61"/>
    </location>
</feature>
<keyword evidence="1" id="KW-0472">Membrane</keyword>
<comment type="caution">
    <text evidence="2">The sequence shown here is derived from an EMBL/GenBank/DDBJ whole genome shotgun (WGS) entry which is preliminary data.</text>
</comment>
<gene>
    <name evidence="2" type="ORF">A0J61_07341</name>
</gene>
<evidence type="ECO:0000313" key="2">
    <source>
        <dbReference type="EMBL" id="OBZ84608.1"/>
    </source>
</evidence>
<dbReference type="OrthoDB" id="2128042at2759"/>
<keyword evidence="1" id="KW-0812">Transmembrane</keyword>
<dbReference type="GO" id="GO:0015079">
    <property type="term" value="F:potassium ion transmembrane transporter activity"/>
    <property type="evidence" value="ECO:0007669"/>
    <property type="project" value="InterPro"/>
</dbReference>
<dbReference type="STRING" id="101091.A0A1C7N6I2"/>
<proteinExistence type="predicted"/>
<accession>A0A1C7N6I2</accession>
<dbReference type="GO" id="GO:0005886">
    <property type="term" value="C:plasma membrane"/>
    <property type="evidence" value="ECO:0007669"/>
    <property type="project" value="InterPro"/>
</dbReference>
<dbReference type="EMBL" id="LUGH01000489">
    <property type="protein sequence ID" value="OBZ84608.1"/>
    <property type="molecule type" value="Genomic_DNA"/>
</dbReference>
<keyword evidence="1" id="KW-1133">Transmembrane helix</keyword>
<feature type="transmembrane region" description="Helical" evidence="1">
    <location>
        <begin position="226"/>
        <end position="246"/>
    </location>
</feature>
<dbReference type="InterPro" id="IPR031606">
    <property type="entry name" value="Kch1/2"/>
</dbReference>
<dbReference type="AlphaFoldDB" id="A0A1C7N6I2"/>
<protein>
    <submittedName>
        <fullName evidence="2">Uncharacterized protein</fullName>
    </submittedName>
</protein>
<dbReference type="InParanoid" id="A0A1C7N6I2"/>
<dbReference type="Pfam" id="PF16944">
    <property type="entry name" value="KCH"/>
    <property type="match status" value="1"/>
</dbReference>
<keyword evidence="3" id="KW-1185">Reference proteome</keyword>
<reference evidence="2 3" key="1">
    <citation type="submission" date="2016-03" db="EMBL/GenBank/DDBJ databases">
        <title>Choanephora cucurbitarum.</title>
        <authorList>
            <person name="Min B."/>
            <person name="Park H."/>
            <person name="Park J.-H."/>
            <person name="Shin H.-D."/>
            <person name="Choi I.-G."/>
        </authorList>
    </citation>
    <scope>NUCLEOTIDE SEQUENCE [LARGE SCALE GENOMIC DNA]</scope>
    <source>
        <strain evidence="2 3">KUS-F28377</strain>
    </source>
</reference>
<name>A0A1C7N6I2_9FUNG</name>
<sequence>MSTNNHLKNTQKGPKWKQELSKEHKFDNIDLRAFQTTNCITVLRYLILLCSIVISFLVYIADLWTAVTLLVYDKWSLIEQPIIPFYISKWIYVGCIALSFLLLAWEIRNTMKVMDTRDVSLAVTNPLAYQTYSVKGYKYFCLLRKIKSSTKWSDVIIFYVFYTLKGWKKVIVAQAPRQIIAGMTVYALLYSAWNDQRGHFHFATDWDVYGADWQQRVTLISMSFTCILWVLSALSILLAIFLYFFVLCQIQGNLKEYCCHKIDKRIDEILENQNRRGRSKHERNQIYIQETIPKDQEASTKLEQMENSTTPIIRNKEAYQHGGDEDSIWQYYDYNTTPSAPQRPNEMHYNQPYGHHQPNPYTTQPDMHYDWQAQSNQTNSTDPSGYAYYYDPRDNYGYPAHESQTPYQPTHVAYGYQNNQGEAYHSDYQHYADTFHHQQYTHYKA</sequence>
<dbReference type="PANTHER" id="PTHR36424">
    <property type="entry name" value="PHEROMONE-REGULATED MEMBRANE PROTEIN 6"/>
    <property type="match status" value="1"/>
</dbReference>
<evidence type="ECO:0000313" key="3">
    <source>
        <dbReference type="Proteomes" id="UP000093000"/>
    </source>
</evidence>
<dbReference type="PANTHER" id="PTHR36424:SF1">
    <property type="entry name" value="LOW AFFINITY K(+) TRANSPORTER 1-RELATED"/>
    <property type="match status" value="1"/>
</dbReference>